<evidence type="ECO:0000256" key="1">
    <source>
        <dbReference type="SAM" id="MobiDB-lite"/>
    </source>
</evidence>
<keyword evidence="3" id="KW-1185">Reference proteome</keyword>
<dbReference type="Proteomes" id="UP001482620">
    <property type="component" value="Unassembled WGS sequence"/>
</dbReference>
<evidence type="ECO:0000313" key="3">
    <source>
        <dbReference type="Proteomes" id="UP001482620"/>
    </source>
</evidence>
<accession>A0ABV0U0P3</accession>
<organism evidence="2 3">
    <name type="scientific">Ilyodon furcidens</name>
    <name type="common">goldbreast splitfin</name>
    <dbReference type="NCBI Taxonomy" id="33524"/>
    <lineage>
        <taxon>Eukaryota</taxon>
        <taxon>Metazoa</taxon>
        <taxon>Chordata</taxon>
        <taxon>Craniata</taxon>
        <taxon>Vertebrata</taxon>
        <taxon>Euteleostomi</taxon>
        <taxon>Actinopterygii</taxon>
        <taxon>Neopterygii</taxon>
        <taxon>Teleostei</taxon>
        <taxon>Neoteleostei</taxon>
        <taxon>Acanthomorphata</taxon>
        <taxon>Ovalentaria</taxon>
        <taxon>Atherinomorphae</taxon>
        <taxon>Cyprinodontiformes</taxon>
        <taxon>Goodeidae</taxon>
        <taxon>Ilyodon</taxon>
    </lineage>
</organism>
<evidence type="ECO:0000313" key="2">
    <source>
        <dbReference type="EMBL" id="MEQ2238364.1"/>
    </source>
</evidence>
<sequence>MTHQGSKKRWRRLDLVDLQSGSSYVPKSEHPTFRRAPNGTLILKASREAQGVGPQKGAMTKAGLYRTTRREGP</sequence>
<reference evidence="2 3" key="1">
    <citation type="submission" date="2021-06" db="EMBL/GenBank/DDBJ databases">
        <authorList>
            <person name="Palmer J.M."/>
        </authorList>
    </citation>
    <scope>NUCLEOTIDE SEQUENCE [LARGE SCALE GENOMIC DNA]</scope>
    <source>
        <strain evidence="3">if_2019</strain>
        <tissue evidence="2">Muscle</tissue>
    </source>
</reference>
<comment type="caution">
    <text evidence="2">The sequence shown here is derived from an EMBL/GenBank/DDBJ whole genome shotgun (WGS) entry which is preliminary data.</text>
</comment>
<proteinExistence type="predicted"/>
<protein>
    <submittedName>
        <fullName evidence="2">Uncharacterized protein</fullName>
    </submittedName>
</protein>
<name>A0ABV0U0P3_9TELE</name>
<feature type="region of interest" description="Disordered" evidence="1">
    <location>
        <begin position="47"/>
        <end position="73"/>
    </location>
</feature>
<gene>
    <name evidence="2" type="ORF">ILYODFUR_032468</name>
</gene>
<dbReference type="EMBL" id="JAHRIQ010051626">
    <property type="protein sequence ID" value="MEQ2238364.1"/>
    <property type="molecule type" value="Genomic_DNA"/>
</dbReference>